<keyword evidence="8" id="KW-0040">ANK repeat</keyword>
<evidence type="ECO:0000259" key="10">
    <source>
        <dbReference type="PROSITE" id="PS52044"/>
    </source>
</evidence>
<dbReference type="RefSeq" id="WP_189579078.1">
    <property type="nucleotide sequence ID" value="NZ_BMYF01000003.1"/>
</dbReference>
<evidence type="ECO:0000256" key="5">
    <source>
        <dbReference type="ARBA" id="ARBA00022737"/>
    </source>
</evidence>
<sequence>MQHLKLENHELNPFLENIKNLNLPFEHVPQQHKVLVYTPQQEKIAVLRYSIYQELIGSDFFQSKEFFNHVILGVRAGLAGLLCYDNGALVDHKVFRAYMVRKKQGKSQINYLKTKGKSRAGSRVRLGETKIFFQEIAERLTQYNTHMRMDHVFLSCATTLIPFLFKDNTVLQQAKSRQAISKIPFHISQPTHENLLKAQHQLTFNQVLIKENQFIDSQQLKKIIAKSDGFSGLDEDW</sequence>
<gene>
    <name evidence="11" type="ORF">GCM10008106_07100</name>
</gene>
<evidence type="ECO:0000256" key="1">
    <source>
        <dbReference type="ARBA" id="ARBA00004496"/>
    </source>
</evidence>
<reference evidence="11" key="1">
    <citation type="journal article" date="2014" name="Int. J. Syst. Evol. Microbiol.">
        <title>Complete genome sequence of Corynebacterium casei LMG S-19264T (=DSM 44701T), isolated from a smear-ripened cheese.</title>
        <authorList>
            <consortium name="US DOE Joint Genome Institute (JGI-PGF)"/>
            <person name="Walter F."/>
            <person name="Albersmeier A."/>
            <person name="Kalinowski J."/>
            <person name="Ruckert C."/>
        </authorList>
    </citation>
    <scope>NUCLEOTIDE SEQUENCE</scope>
    <source>
        <strain evidence="11">KCTC 23224</strain>
    </source>
</reference>
<evidence type="ECO:0000256" key="9">
    <source>
        <dbReference type="ARBA" id="ARBA00023054"/>
    </source>
</evidence>
<keyword evidence="5" id="KW-0677">Repeat</keyword>
<protein>
    <recommendedName>
        <fullName evidence="10">VLRF1 domain-containing protein</fullName>
    </recommendedName>
</protein>
<keyword evidence="9" id="KW-0175">Coiled coil</keyword>
<evidence type="ECO:0000256" key="6">
    <source>
        <dbReference type="ARBA" id="ARBA00022759"/>
    </source>
</evidence>
<keyword evidence="6" id="KW-0255">Endonuclease</keyword>
<evidence type="ECO:0000256" key="4">
    <source>
        <dbReference type="ARBA" id="ARBA00022722"/>
    </source>
</evidence>
<dbReference type="GO" id="GO:0004519">
    <property type="term" value="F:endonuclease activity"/>
    <property type="evidence" value="ECO:0007669"/>
    <property type="project" value="UniProtKB-KW"/>
</dbReference>
<dbReference type="PANTHER" id="PTHR16036">
    <property type="entry name" value="ANKYRIN REPEAT AND ZINC FINGER DOMAIN-CONTAINING PROTEIN 1"/>
    <property type="match status" value="1"/>
</dbReference>
<feature type="domain" description="VLRF1" evidence="10">
    <location>
        <begin position="65"/>
        <end position="205"/>
    </location>
</feature>
<evidence type="ECO:0000256" key="7">
    <source>
        <dbReference type="ARBA" id="ARBA00022801"/>
    </source>
</evidence>
<keyword evidence="12" id="KW-1185">Reference proteome</keyword>
<evidence type="ECO:0000256" key="2">
    <source>
        <dbReference type="ARBA" id="ARBA00009262"/>
    </source>
</evidence>
<keyword evidence="3" id="KW-0963">Cytoplasm</keyword>
<dbReference type="GO" id="GO:0016787">
    <property type="term" value="F:hydrolase activity"/>
    <property type="evidence" value="ECO:0007669"/>
    <property type="project" value="UniProtKB-KW"/>
</dbReference>
<comment type="subcellular location">
    <subcellularLocation>
        <location evidence="1">Cytoplasm</location>
    </subcellularLocation>
</comment>
<organism evidence="11 12">
    <name type="scientific">Mongoliitalea lutea</name>
    <dbReference type="NCBI Taxonomy" id="849756"/>
    <lineage>
        <taxon>Bacteria</taxon>
        <taxon>Pseudomonadati</taxon>
        <taxon>Bacteroidota</taxon>
        <taxon>Cytophagia</taxon>
        <taxon>Cytophagales</taxon>
        <taxon>Cyclobacteriaceae</taxon>
        <taxon>Mongoliitalea</taxon>
    </lineage>
</organism>
<comment type="caution">
    <text evidence="11">The sequence shown here is derived from an EMBL/GenBank/DDBJ whole genome shotgun (WGS) entry which is preliminary data.</text>
</comment>
<dbReference type="Proteomes" id="UP000642809">
    <property type="component" value="Unassembled WGS sequence"/>
</dbReference>
<reference evidence="11" key="2">
    <citation type="submission" date="2020-09" db="EMBL/GenBank/DDBJ databases">
        <authorList>
            <person name="Sun Q."/>
            <person name="Kim S."/>
        </authorList>
    </citation>
    <scope>NUCLEOTIDE SEQUENCE</scope>
    <source>
        <strain evidence="11">KCTC 23224</strain>
    </source>
</reference>
<evidence type="ECO:0000256" key="3">
    <source>
        <dbReference type="ARBA" id="ARBA00022490"/>
    </source>
</evidence>
<dbReference type="AlphaFoldDB" id="A0A8J3CV83"/>
<dbReference type="InterPro" id="IPR041175">
    <property type="entry name" value="VLRF1/Vms1"/>
</dbReference>
<evidence type="ECO:0000256" key="8">
    <source>
        <dbReference type="ARBA" id="ARBA00023043"/>
    </source>
</evidence>
<dbReference type="InterPro" id="IPR047139">
    <property type="entry name" value="ANKZ1/VMS1"/>
</dbReference>
<keyword evidence="4" id="KW-0540">Nuclease</keyword>
<dbReference type="Pfam" id="PF18826">
    <property type="entry name" value="bVLRF1"/>
    <property type="match status" value="1"/>
</dbReference>
<comment type="similarity">
    <text evidence="2">Belongs to the ANKZF1/VMS1 family.</text>
</comment>
<dbReference type="GO" id="GO:0036503">
    <property type="term" value="P:ERAD pathway"/>
    <property type="evidence" value="ECO:0007669"/>
    <property type="project" value="TreeGrafter"/>
</dbReference>
<proteinExistence type="inferred from homology"/>
<evidence type="ECO:0000313" key="12">
    <source>
        <dbReference type="Proteomes" id="UP000642809"/>
    </source>
</evidence>
<dbReference type="PANTHER" id="PTHR16036:SF2">
    <property type="entry name" value="TRNA ENDONUCLEASE ANKZF1"/>
    <property type="match status" value="1"/>
</dbReference>
<accession>A0A8J3CV83</accession>
<dbReference type="GO" id="GO:0005737">
    <property type="term" value="C:cytoplasm"/>
    <property type="evidence" value="ECO:0007669"/>
    <property type="project" value="UniProtKB-SubCell"/>
</dbReference>
<name>A0A8J3CV83_9BACT</name>
<dbReference type="EMBL" id="BMYF01000003">
    <property type="protein sequence ID" value="GHB28920.1"/>
    <property type="molecule type" value="Genomic_DNA"/>
</dbReference>
<keyword evidence="7" id="KW-0378">Hydrolase</keyword>
<evidence type="ECO:0000313" key="11">
    <source>
        <dbReference type="EMBL" id="GHB28920.1"/>
    </source>
</evidence>
<dbReference type="PROSITE" id="PS52044">
    <property type="entry name" value="VLRF1"/>
    <property type="match status" value="1"/>
</dbReference>